<accession>A0ABU1IZ10</accession>
<dbReference type="SUPFAM" id="SSF63520">
    <property type="entry name" value="PTS-regulatory domain, PRD"/>
    <property type="match status" value="2"/>
</dbReference>
<dbReference type="PROSITE" id="PS51372">
    <property type="entry name" value="PRD_2"/>
    <property type="match status" value="2"/>
</dbReference>
<dbReference type="Pfam" id="PF00874">
    <property type="entry name" value="PRD"/>
    <property type="match status" value="2"/>
</dbReference>
<evidence type="ECO:0000256" key="1">
    <source>
        <dbReference type="ARBA" id="ARBA00022737"/>
    </source>
</evidence>
<organism evidence="3 4">
    <name type="scientific">Paenibacillus hunanensis</name>
    <dbReference type="NCBI Taxonomy" id="539262"/>
    <lineage>
        <taxon>Bacteria</taxon>
        <taxon>Bacillati</taxon>
        <taxon>Bacillota</taxon>
        <taxon>Bacilli</taxon>
        <taxon>Bacillales</taxon>
        <taxon>Paenibacillaceae</taxon>
        <taxon>Paenibacillus</taxon>
    </lineage>
</organism>
<keyword evidence="1" id="KW-0677">Repeat</keyword>
<dbReference type="InterPro" id="IPR011608">
    <property type="entry name" value="PRD"/>
</dbReference>
<dbReference type="SUPFAM" id="SSF50151">
    <property type="entry name" value="SacY-like RNA-binding domain"/>
    <property type="match status" value="1"/>
</dbReference>
<dbReference type="Gene3D" id="2.30.24.10">
    <property type="entry name" value="CAT RNA-binding domain"/>
    <property type="match status" value="1"/>
</dbReference>
<dbReference type="InterPro" id="IPR036634">
    <property type="entry name" value="PRD_sf"/>
</dbReference>
<dbReference type="Pfam" id="PF03123">
    <property type="entry name" value="CAT_RBD"/>
    <property type="match status" value="1"/>
</dbReference>
<gene>
    <name evidence="3" type="ORF">JOC58_002392</name>
</gene>
<sequence>MKIKKILNNNAVIVDDQGQEKIVMGGGVSFEKGKNDVVDPSRIEKIFILEDQERYGYLQEMLQKLPEEEIAVSEHIISHAEKELNVSFNEHIHIALTDHLSHALERLRSGMMIHNTLLEEIRILYPAEFRIGLYARELIAERLHIDIPEDEVGYIAMHIHTAVMNAGSGAASSGLAALIGDMVEDIEYVLNQPLDRKSAAYERLISQLKSILQSSVDGHPAAELDEEIIIIARQKYADWYEHAQEMTDHAEDEYGYSCTDSQRVLIAIELQRLQERLGHPAR</sequence>
<dbReference type="Gene3D" id="1.10.1790.10">
    <property type="entry name" value="PRD domain"/>
    <property type="match status" value="2"/>
</dbReference>
<proteinExistence type="predicted"/>
<dbReference type="EMBL" id="JAVDQH010000008">
    <property type="protein sequence ID" value="MDR6244499.1"/>
    <property type="molecule type" value="Genomic_DNA"/>
</dbReference>
<dbReference type="PANTHER" id="PTHR30185:SF15">
    <property type="entry name" value="CRYPTIC BETA-GLUCOSIDE BGL OPERON ANTITERMINATOR"/>
    <property type="match status" value="1"/>
</dbReference>
<comment type="caution">
    <text evidence="3">The sequence shown here is derived from an EMBL/GenBank/DDBJ whole genome shotgun (WGS) entry which is preliminary data.</text>
</comment>
<reference evidence="3 4" key="1">
    <citation type="submission" date="2023-07" db="EMBL/GenBank/DDBJ databases">
        <title>Genomic Encyclopedia of Type Strains, Phase IV (KMG-IV): sequencing the most valuable type-strain genomes for metagenomic binning, comparative biology and taxonomic classification.</title>
        <authorList>
            <person name="Goeker M."/>
        </authorList>
    </citation>
    <scope>NUCLEOTIDE SEQUENCE [LARGE SCALE GENOMIC DNA]</scope>
    <source>
        <strain evidence="3 4">DSM 22170</strain>
    </source>
</reference>
<feature type="domain" description="PRD" evidence="2">
    <location>
        <begin position="170"/>
        <end position="280"/>
    </location>
</feature>
<dbReference type="InterPro" id="IPR004341">
    <property type="entry name" value="CAT_RNA-bd_dom"/>
</dbReference>
<evidence type="ECO:0000313" key="3">
    <source>
        <dbReference type="EMBL" id="MDR6244499.1"/>
    </source>
</evidence>
<dbReference type="RefSeq" id="WP_188773895.1">
    <property type="nucleotide sequence ID" value="NZ_BMMB01000001.1"/>
</dbReference>
<dbReference type="Proteomes" id="UP001185028">
    <property type="component" value="Unassembled WGS sequence"/>
</dbReference>
<evidence type="ECO:0000313" key="4">
    <source>
        <dbReference type="Proteomes" id="UP001185028"/>
    </source>
</evidence>
<dbReference type="SMART" id="SM01061">
    <property type="entry name" value="CAT_RBD"/>
    <property type="match status" value="1"/>
</dbReference>
<evidence type="ECO:0000259" key="2">
    <source>
        <dbReference type="PROSITE" id="PS51372"/>
    </source>
</evidence>
<name>A0ABU1IZ10_9BACL</name>
<dbReference type="InterPro" id="IPR036650">
    <property type="entry name" value="CAT_RNA-bd_dom_sf"/>
</dbReference>
<protein>
    <submittedName>
        <fullName evidence="3">Beta-glucoside operon transcriptional antiterminator</fullName>
    </submittedName>
</protein>
<dbReference type="PANTHER" id="PTHR30185">
    <property type="entry name" value="CRYPTIC BETA-GLUCOSIDE BGL OPERON ANTITERMINATOR"/>
    <property type="match status" value="1"/>
</dbReference>
<keyword evidence="4" id="KW-1185">Reference proteome</keyword>
<dbReference type="InterPro" id="IPR050661">
    <property type="entry name" value="BglG_antiterminators"/>
</dbReference>
<feature type="domain" description="PRD" evidence="2">
    <location>
        <begin position="64"/>
        <end position="169"/>
    </location>
</feature>